<comment type="subcellular location">
    <subcellularLocation>
        <location evidence="2">Mitochondrion</location>
    </subcellularLocation>
</comment>
<feature type="domain" description="DML1/Misato tubulin" evidence="6">
    <location>
        <begin position="119"/>
        <end position="298"/>
    </location>
</feature>
<comment type="function">
    <text evidence="1">Involved in the partitioning of the mitochondrial organelle and mitochondrial DNA (mtDNA) inheritance.</text>
</comment>
<keyword evidence="4" id="KW-0496">Mitochondrion</keyword>
<keyword evidence="8" id="KW-1185">Reference proteome</keyword>
<dbReference type="STRING" id="1314773.A0A3N2PWY5"/>
<dbReference type="RefSeq" id="XP_028466651.1">
    <property type="nucleotide sequence ID" value="XM_028608082.1"/>
</dbReference>
<proteinExistence type="inferred from homology"/>
<dbReference type="GO" id="GO:0007005">
    <property type="term" value="P:mitochondrion organization"/>
    <property type="evidence" value="ECO:0007669"/>
    <property type="project" value="InterPro"/>
</dbReference>
<dbReference type="SUPFAM" id="SSF52490">
    <property type="entry name" value="Tubulin nucleotide-binding domain-like"/>
    <property type="match status" value="1"/>
</dbReference>
<dbReference type="Proteomes" id="UP000272025">
    <property type="component" value="Unassembled WGS sequence"/>
</dbReference>
<dbReference type="Pfam" id="PF10644">
    <property type="entry name" value="Misat_Tub_SegII"/>
    <property type="match status" value="1"/>
</dbReference>
<dbReference type="PROSITE" id="PS00228">
    <property type="entry name" value="TUBULIN_B_AUTOREG"/>
    <property type="match status" value="1"/>
</dbReference>
<dbReference type="InterPro" id="IPR049942">
    <property type="entry name" value="DML1/Misato"/>
</dbReference>
<feature type="domain" description="Misato Segment II tubulin-like" evidence="5">
    <location>
        <begin position="2"/>
        <end position="114"/>
    </location>
</feature>
<dbReference type="InterPro" id="IPR029209">
    <property type="entry name" value="DML1/Misato_tubulin"/>
</dbReference>
<evidence type="ECO:0000259" key="5">
    <source>
        <dbReference type="Pfam" id="PF10644"/>
    </source>
</evidence>
<protein>
    <submittedName>
        <fullName evidence="7">Dml-1</fullName>
    </submittedName>
</protein>
<evidence type="ECO:0000313" key="8">
    <source>
        <dbReference type="Proteomes" id="UP000272025"/>
    </source>
</evidence>
<evidence type="ECO:0000259" key="6">
    <source>
        <dbReference type="Pfam" id="PF14881"/>
    </source>
</evidence>
<organism evidence="7 8">
    <name type="scientific">Sodiomyces alkalinus (strain CBS 110278 / VKM F-3762 / F11)</name>
    <name type="common">Alkaliphilic filamentous fungus</name>
    <dbReference type="NCBI Taxonomy" id="1314773"/>
    <lineage>
        <taxon>Eukaryota</taxon>
        <taxon>Fungi</taxon>
        <taxon>Dikarya</taxon>
        <taxon>Ascomycota</taxon>
        <taxon>Pezizomycotina</taxon>
        <taxon>Sordariomycetes</taxon>
        <taxon>Hypocreomycetidae</taxon>
        <taxon>Glomerellales</taxon>
        <taxon>Plectosphaerellaceae</taxon>
        <taxon>Sodiomyces</taxon>
    </lineage>
</organism>
<dbReference type="EMBL" id="ML119055">
    <property type="protein sequence ID" value="ROT38845.1"/>
    <property type="molecule type" value="Genomic_DNA"/>
</dbReference>
<evidence type="ECO:0000256" key="2">
    <source>
        <dbReference type="ARBA" id="ARBA00004173"/>
    </source>
</evidence>
<dbReference type="InterPro" id="IPR019605">
    <property type="entry name" value="Misato_II_tubulin-like"/>
</dbReference>
<dbReference type="InterPro" id="IPR036525">
    <property type="entry name" value="Tubulin/FtsZ_GTPase_sf"/>
</dbReference>
<dbReference type="AlphaFoldDB" id="A0A3N2PWY5"/>
<dbReference type="OrthoDB" id="271881at2759"/>
<name>A0A3N2PWY5_SODAK</name>
<evidence type="ECO:0000256" key="1">
    <source>
        <dbReference type="ARBA" id="ARBA00003757"/>
    </source>
</evidence>
<dbReference type="Gene3D" id="3.40.50.1440">
    <property type="entry name" value="Tubulin/FtsZ, GTPase domain"/>
    <property type="match status" value="1"/>
</dbReference>
<comment type="similarity">
    <text evidence="3">Belongs to the misato family.</text>
</comment>
<sequence length="503" mass="56587">MREIITVQLGQAGNYLGTHFWNTQESYFTYGDDGPVSAVSPDIHWRPGQGVDGTDTFLPRTVIYDLKGGFGSLRKINSLYDTTGCWDVPIPWLGAPVVRQLPEVPQTAYQQSLDAGNVTPKLTSSQVRYWSDFSRAYYHPNSLNQIYDYELNSSIQPFDKWSLGEDLFQSLEKAHDMMDRDLRPFIEEADQMQAIQVFTSLDDAWGGFAAQYLDRMRDEYPKTTLWTWGTQASRQARLQRLNLTRSIVAICKQVSMLVPLSLPVGRLPSNTCLAQDSLWERSALMSTAIETATLVSRLRQTEARRSLGDVVARINTNGGQTIGRLQMIASEVKEEKDEVDERLRPSHRNHDSAGDVIEFFNVTRRHGSSRSTGTQNRVFGQSITIRTSDQSSEGIDAGYDDLSPRWAGEEKLYKDYICLPFPILDSFPEIYKDWQGNPMGEAIGVTSTLSTDSSISGALKELRNSITPYLPAEDREDTINELSEIAEAFEEGWSSDGGFSEDE</sequence>
<reference evidence="7 8" key="1">
    <citation type="journal article" date="2018" name="Mol. Ecol.">
        <title>The obligate alkalophilic soda-lake fungus Sodiomyces alkalinus has shifted to a protein diet.</title>
        <authorList>
            <person name="Grum-Grzhimaylo A.A."/>
            <person name="Falkoski D.L."/>
            <person name="van den Heuvel J."/>
            <person name="Valero-Jimenez C.A."/>
            <person name="Min B."/>
            <person name="Choi I.G."/>
            <person name="Lipzen A."/>
            <person name="Daum C.G."/>
            <person name="Aanen D.K."/>
            <person name="Tsang A."/>
            <person name="Henrissat B."/>
            <person name="Bilanenko E.N."/>
            <person name="de Vries R.P."/>
            <person name="van Kan J.A.L."/>
            <person name="Grigoriev I.V."/>
            <person name="Debets A.J.M."/>
        </authorList>
    </citation>
    <scope>NUCLEOTIDE SEQUENCE [LARGE SCALE GENOMIC DNA]</scope>
    <source>
        <strain evidence="7 8">F11</strain>
    </source>
</reference>
<evidence type="ECO:0000313" key="7">
    <source>
        <dbReference type="EMBL" id="ROT38845.1"/>
    </source>
</evidence>
<dbReference type="InterPro" id="IPR013838">
    <property type="entry name" value="Beta-tubulin_BS"/>
</dbReference>
<dbReference type="Pfam" id="PF14881">
    <property type="entry name" value="Tubulin_3"/>
    <property type="match status" value="1"/>
</dbReference>
<dbReference type="PANTHER" id="PTHR13391:SF0">
    <property type="entry name" value="PROTEIN MISATO HOMOLOG 1"/>
    <property type="match status" value="1"/>
</dbReference>
<dbReference type="GO" id="GO:0005739">
    <property type="term" value="C:mitochondrion"/>
    <property type="evidence" value="ECO:0007669"/>
    <property type="project" value="UniProtKB-SubCell"/>
</dbReference>
<dbReference type="GeneID" id="39576560"/>
<accession>A0A3N2PWY5</accession>
<dbReference type="PANTHER" id="PTHR13391">
    <property type="entry name" value="MITOCHONDRIAL DISTRIBUTION REGULATOR MISATO"/>
    <property type="match status" value="1"/>
</dbReference>
<gene>
    <name evidence="7" type="ORF">SODALDRAFT_277722</name>
</gene>
<evidence type="ECO:0000256" key="3">
    <source>
        <dbReference type="ARBA" id="ARBA00008507"/>
    </source>
</evidence>
<evidence type="ECO:0000256" key="4">
    <source>
        <dbReference type="ARBA" id="ARBA00023128"/>
    </source>
</evidence>